<evidence type="ECO:0000313" key="12">
    <source>
        <dbReference type="Proteomes" id="UP000695022"/>
    </source>
</evidence>
<organism evidence="12 13">
    <name type="scientific">Priapulus caudatus</name>
    <name type="common">Priapulid worm</name>
    <dbReference type="NCBI Taxonomy" id="37621"/>
    <lineage>
        <taxon>Eukaryota</taxon>
        <taxon>Metazoa</taxon>
        <taxon>Ecdysozoa</taxon>
        <taxon>Scalidophora</taxon>
        <taxon>Priapulida</taxon>
        <taxon>Priapulimorpha</taxon>
        <taxon>Priapulimorphida</taxon>
        <taxon>Priapulidae</taxon>
        <taxon>Priapulus</taxon>
    </lineage>
</organism>
<name>A0ABM1FAZ3_PRICU</name>
<evidence type="ECO:0000256" key="8">
    <source>
        <dbReference type="ARBA" id="ARBA00023295"/>
    </source>
</evidence>
<gene>
    <name evidence="13" type="primary">LOC106821364</name>
</gene>
<evidence type="ECO:0000256" key="9">
    <source>
        <dbReference type="SAM" id="Phobius"/>
    </source>
</evidence>
<evidence type="ECO:0000256" key="7">
    <source>
        <dbReference type="ARBA" id="ARBA00022801"/>
    </source>
</evidence>
<evidence type="ECO:0000256" key="6">
    <source>
        <dbReference type="ARBA" id="ARBA00022729"/>
    </source>
</evidence>
<comment type="similarity">
    <text evidence="4">Belongs to the glycosyl hydrolase 29 family.</text>
</comment>
<comment type="catalytic activity">
    <reaction evidence="1">
        <text>a neolactoside IV(2)-alpha-Fuc-nLc4Cer(d18:1(4E)) + H2O = a neolactoside nLc4Cer(d18:1(4E)) + L-fucose</text>
        <dbReference type="Rhea" id="RHEA:48224"/>
        <dbReference type="ChEBI" id="CHEBI:2181"/>
        <dbReference type="ChEBI" id="CHEBI:15377"/>
        <dbReference type="ChEBI" id="CHEBI:17006"/>
        <dbReference type="ChEBI" id="CHEBI:28691"/>
    </reaction>
    <physiologicalReaction direction="left-to-right" evidence="1">
        <dbReference type="Rhea" id="RHEA:48225"/>
    </physiologicalReaction>
</comment>
<reference evidence="13" key="1">
    <citation type="submission" date="2025-08" db="UniProtKB">
        <authorList>
            <consortium name="RefSeq"/>
        </authorList>
    </citation>
    <scope>IDENTIFICATION</scope>
</reference>
<keyword evidence="9" id="KW-1133">Transmembrane helix</keyword>
<keyword evidence="8" id="KW-0326">Glycosidase</keyword>
<evidence type="ECO:0000256" key="4">
    <source>
        <dbReference type="ARBA" id="ARBA00007951"/>
    </source>
</evidence>
<evidence type="ECO:0000256" key="3">
    <source>
        <dbReference type="ARBA" id="ARBA00004071"/>
    </source>
</evidence>
<evidence type="ECO:0000313" key="13">
    <source>
        <dbReference type="RefSeq" id="XP_014681614.1"/>
    </source>
</evidence>
<dbReference type="Pfam" id="PF01120">
    <property type="entry name" value="Alpha_L_fucos"/>
    <property type="match status" value="1"/>
</dbReference>
<keyword evidence="7" id="KW-0378">Hydrolase</keyword>
<dbReference type="Pfam" id="PF16757">
    <property type="entry name" value="Fucosidase_C"/>
    <property type="match status" value="1"/>
</dbReference>
<dbReference type="InterPro" id="IPR016286">
    <property type="entry name" value="FUC_metazoa-typ"/>
</dbReference>
<accession>A0ABM1FAZ3</accession>
<dbReference type="Gene3D" id="2.60.40.1180">
    <property type="entry name" value="Golgi alpha-mannosidase II"/>
    <property type="match status" value="1"/>
</dbReference>
<sequence>MPDQTGSMLLHRYYRNVHHALTNAKLRGLLLLIACSAIVVLTYASWTFHLFGEKQPVVADIQKRSVEELRQDFMPSDKWRQKDLQMHKSRKNTGNVKKVGVKRYKPTWESLDARPLPSWYDEAKFGIFLHWGVYSVPAYVSEWFWYYWKGPKPWSNVERFMQQNYPPGFSYAEFGPKFTAELFNPVQWANIFNASGAQYVVLTSKHHEGWTNWPSNYSWNWNAKDNGPHRDLVGELATAVRSHSHIHFGLYYSLFEWFHPLYLKDAASKYKSQEYVESVSWPQLHEIVNTYRPEVVWSDGSPGPVDYWKSKEFLAWLYNDSPVKDIVVTNDRWGTGAPCKHGGYYTCHDRYNPGSLQNHKWENCMTIDKHSWGYRRDAKLEDYMTIEELIENLASTVSCGGNLLMNVGPTHDGRIMPVFEERLRQMGQWLNVNGDAIYKTKPWTYQNDTVTTGVWYTSKKDTTGDNNVYAIVLKWPENGILSLGAPWPTEITNVSMLGFSGDISWSGSVSKQGLNVTFPKVSFKQLPSMWAWVLRLRSLRNGR</sequence>
<dbReference type="Proteomes" id="UP000695022">
    <property type="component" value="Unplaced"/>
</dbReference>
<dbReference type="InterPro" id="IPR031919">
    <property type="entry name" value="Fucosidase_C"/>
</dbReference>
<dbReference type="PANTHER" id="PTHR10030">
    <property type="entry name" value="ALPHA-L-FUCOSIDASE"/>
    <property type="match status" value="1"/>
</dbReference>
<evidence type="ECO:0000256" key="1">
    <source>
        <dbReference type="ARBA" id="ARBA00000321"/>
    </source>
</evidence>
<dbReference type="RefSeq" id="XP_014681614.1">
    <property type="nucleotide sequence ID" value="XM_014826128.1"/>
</dbReference>
<dbReference type="SMART" id="SM00812">
    <property type="entry name" value="Alpha_L_fucos"/>
    <property type="match status" value="1"/>
</dbReference>
<keyword evidence="6" id="KW-0732">Signal</keyword>
<dbReference type="InterPro" id="IPR013780">
    <property type="entry name" value="Glyco_hydro_b"/>
</dbReference>
<dbReference type="InterPro" id="IPR057739">
    <property type="entry name" value="Glyco_hydro_29_N"/>
</dbReference>
<keyword evidence="12" id="KW-1185">Reference proteome</keyword>
<dbReference type="InterPro" id="IPR000933">
    <property type="entry name" value="Glyco_hydro_29"/>
</dbReference>
<evidence type="ECO:0000256" key="2">
    <source>
        <dbReference type="ARBA" id="ARBA00000419"/>
    </source>
</evidence>
<evidence type="ECO:0000256" key="5">
    <source>
        <dbReference type="ARBA" id="ARBA00012662"/>
    </source>
</evidence>
<dbReference type="PROSITE" id="PS00385">
    <property type="entry name" value="ALPHA_L_FUCOSIDASE"/>
    <property type="match status" value="1"/>
</dbReference>
<dbReference type="Gene3D" id="3.20.20.80">
    <property type="entry name" value="Glycosidases"/>
    <property type="match status" value="1"/>
</dbReference>
<dbReference type="InterPro" id="IPR017853">
    <property type="entry name" value="GH"/>
</dbReference>
<feature type="transmembrane region" description="Helical" evidence="9">
    <location>
        <begin position="28"/>
        <end position="46"/>
    </location>
</feature>
<keyword evidence="9" id="KW-0472">Membrane</keyword>
<dbReference type="GeneID" id="106821364"/>
<protein>
    <recommendedName>
        <fullName evidence="5">alpha-L-fucosidase</fullName>
        <ecNumber evidence="5">3.2.1.51</ecNumber>
    </recommendedName>
</protein>
<comment type="catalytic activity">
    <reaction evidence="2">
        <text>a neolactoside IV(2)-alpha-Fuc-nLc4Cer(d18:0) + H2O = a neolactoside nLc4Cer(d18:0) + L-fucose</text>
        <dbReference type="Rhea" id="RHEA:49308"/>
        <dbReference type="ChEBI" id="CHEBI:2181"/>
        <dbReference type="ChEBI" id="CHEBI:15377"/>
        <dbReference type="ChEBI" id="CHEBI:91119"/>
        <dbReference type="ChEBI" id="CHEBI:91121"/>
    </reaction>
    <physiologicalReaction direction="left-to-right" evidence="2">
        <dbReference type="Rhea" id="RHEA:49309"/>
    </physiologicalReaction>
</comment>
<dbReference type="EC" id="3.2.1.51" evidence="5"/>
<evidence type="ECO:0000259" key="10">
    <source>
        <dbReference type="Pfam" id="PF01120"/>
    </source>
</evidence>
<feature type="domain" description="Glycoside hydrolase family 29 N-terminal" evidence="10">
    <location>
        <begin position="101"/>
        <end position="435"/>
    </location>
</feature>
<proteinExistence type="inferred from homology"/>
<feature type="domain" description="Alpha-L-fucosidase C-terminal" evidence="11">
    <location>
        <begin position="446"/>
        <end position="536"/>
    </location>
</feature>
<comment type="function">
    <text evidence="3">Alpha-L-fucosidase is responsible for hydrolyzing the alpha-1,6-linked fucose joined to the reducing-end N-acetylglucosamine of the carbohydrate moieties of glycoproteins.</text>
</comment>
<dbReference type="InterPro" id="IPR018526">
    <property type="entry name" value="Glyco_hydro_29_CS"/>
</dbReference>
<evidence type="ECO:0000259" key="11">
    <source>
        <dbReference type="Pfam" id="PF16757"/>
    </source>
</evidence>
<dbReference type="PRINTS" id="PR00741">
    <property type="entry name" value="GLHYDRLASE29"/>
</dbReference>
<dbReference type="SUPFAM" id="SSF51445">
    <property type="entry name" value="(Trans)glycosidases"/>
    <property type="match status" value="1"/>
</dbReference>
<dbReference type="PANTHER" id="PTHR10030:SF37">
    <property type="entry name" value="ALPHA-L-FUCOSIDASE-RELATED"/>
    <property type="match status" value="1"/>
</dbReference>
<keyword evidence="9" id="KW-0812">Transmembrane</keyword>